<accession>A0A397TMC9</accession>
<evidence type="ECO:0000256" key="2">
    <source>
        <dbReference type="SAM" id="SignalP"/>
    </source>
</evidence>
<organism evidence="3 4">
    <name type="scientific">Glomus cerebriforme</name>
    <dbReference type="NCBI Taxonomy" id="658196"/>
    <lineage>
        <taxon>Eukaryota</taxon>
        <taxon>Fungi</taxon>
        <taxon>Fungi incertae sedis</taxon>
        <taxon>Mucoromycota</taxon>
        <taxon>Glomeromycotina</taxon>
        <taxon>Glomeromycetes</taxon>
        <taxon>Glomerales</taxon>
        <taxon>Glomeraceae</taxon>
        <taxon>Glomus</taxon>
    </lineage>
</organism>
<evidence type="ECO:0000313" key="3">
    <source>
        <dbReference type="EMBL" id="RIA98076.1"/>
    </source>
</evidence>
<dbReference type="Proteomes" id="UP000265703">
    <property type="component" value="Unassembled WGS sequence"/>
</dbReference>
<keyword evidence="4" id="KW-1185">Reference proteome</keyword>
<name>A0A397TMC9_9GLOM</name>
<proteinExistence type="predicted"/>
<keyword evidence="2" id="KW-0732">Signal</keyword>
<evidence type="ECO:0000256" key="1">
    <source>
        <dbReference type="SAM" id="MobiDB-lite"/>
    </source>
</evidence>
<reference evidence="3 4" key="1">
    <citation type="submission" date="2018-06" db="EMBL/GenBank/DDBJ databases">
        <title>Comparative genomics reveals the genomic features of Rhizophagus irregularis, R. cerebriforme, R. diaphanum and Gigaspora rosea, and their symbiotic lifestyle signature.</title>
        <authorList>
            <person name="Morin E."/>
            <person name="San Clemente H."/>
            <person name="Chen E.C.H."/>
            <person name="De La Providencia I."/>
            <person name="Hainaut M."/>
            <person name="Kuo A."/>
            <person name="Kohler A."/>
            <person name="Murat C."/>
            <person name="Tang N."/>
            <person name="Roy S."/>
            <person name="Loubradou J."/>
            <person name="Henrissat B."/>
            <person name="Grigoriev I.V."/>
            <person name="Corradi N."/>
            <person name="Roux C."/>
            <person name="Martin F.M."/>
        </authorList>
    </citation>
    <scope>NUCLEOTIDE SEQUENCE [LARGE SCALE GENOMIC DNA]</scope>
    <source>
        <strain evidence="3 4">DAOM 227022</strain>
    </source>
</reference>
<feature type="compositionally biased region" description="Pro residues" evidence="1">
    <location>
        <begin position="153"/>
        <end position="196"/>
    </location>
</feature>
<dbReference type="AlphaFoldDB" id="A0A397TMC9"/>
<feature type="chain" id="PRO_5017381344" evidence="2">
    <location>
        <begin position="18"/>
        <end position="511"/>
    </location>
</feature>
<evidence type="ECO:0000313" key="4">
    <source>
        <dbReference type="Proteomes" id="UP000265703"/>
    </source>
</evidence>
<comment type="caution">
    <text evidence="3">The sequence shown here is derived from an EMBL/GenBank/DDBJ whole genome shotgun (WGS) entry which is preliminary data.</text>
</comment>
<feature type="signal peptide" evidence="2">
    <location>
        <begin position="1"/>
        <end position="17"/>
    </location>
</feature>
<feature type="region of interest" description="Disordered" evidence="1">
    <location>
        <begin position="123"/>
        <end position="197"/>
    </location>
</feature>
<gene>
    <name evidence="3" type="ORF">C1645_731967</name>
</gene>
<dbReference type="OrthoDB" id="2359104at2759"/>
<sequence length="511" mass="55484">MRLFLVYLVIFVGWVYGELYYSTIQESTIGLDILSDTQTFPNNVNVYRLGRLDPTTTNCNEPKILLRSFIAGGPTISVIDLSDVGNGRIPVENFCAPPPTPKKRSLYIFDDNYRLHKRTVLRRTHHHHHDHHDHHSHSHKHTHATPKTKAAPPAAPPAAAPSAAPPAAPPAAAPSTAPPAAPPVAPPPATPSPSPAPKAVTDKIKILTFYDEFVLIYYPCGGNVCGDIYSVNNIANLVMSINLAGGCDETNAVQGPNGFLYMCYHSVDALINWETWTTDGITVTKEFEGTITNVSVPNDALAETFSGGLFKAFAAGPSTYSIIMGSFHNKDPTTKLYTPPIELFAYFLTNVTVINGPFPIYQNSDNLGGTIQFQIQTCHPEVGGTGYKCLVSFRTDPLSPTTEFVAINFTPTGEFINTVPFEVNGDNTPATLNLNFGGWCIGVMSDVGLDCLAYDENGVQHGDWGIPIGNYEKVGAQPNNIMFAVPPFNDPSSWYVIATDTVENFKPNINA</sequence>
<feature type="compositionally biased region" description="Basic residues" evidence="1">
    <location>
        <begin position="123"/>
        <end position="146"/>
    </location>
</feature>
<protein>
    <submittedName>
        <fullName evidence="3">Uncharacterized protein</fullName>
    </submittedName>
</protein>
<dbReference type="EMBL" id="QKYT01000021">
    <property type="protein sequence ID" value="RIA98076.1"/>
    <property type="molecule type" value="Genomic_DNA"/>
</dbReference>